<dbReference type="Proteomes" id="UP001497535">
    <property type="component" value="Unassembled WGS sequence"/>
</dbReference>
<proteinExistence type="predicted"/>
<protein>
    <submittedName>
        <fullName evidence="1">Uncharacterized protein</fullName>
    </submittedName>
</protein>
<accession>A0ACB0ZQF1</accession>
<keyword evidence="2" id="KW-1185">Reference proteome</keyword>
<evidence type="ECO:0000313" key="2">
    <source>
        <dbReference type="Proteomes" id="UP001497535"/>
    </source>
</evidence>
<dbReference type="EMBL" id="CAVMJV010000044">
    <property type="protein sequence ID" value="CAK5081317.1"/>
    <property type="molecule type" value="Genomic_DNA"/>
</dbReference>
<gene>
    <name evidence="1" type="ORF">MENTE1834_LOCUS28543</name>
</gene>
<comment type="caution">
    <text evidence="1">The sequence shown here is derived from an EMBL/GenBank/DDBJ whole genome shotgun (WGS) entry which is preliminary data.</text>
</comment>
<evidence type="ECO:0000313" key="1">
    <source>
        <dbReference type="EMBL" id="CAK5081317.1"/>
    </source>
</evidence>
<reference evidence="1" key="1">
    <citation type="submission" date="2023-11" db="EMBL/GenBank/DDBJ databases">
        <authorList>
            <person name="Poullet M."/>
        </authorList>
    </citation>
    <scope>NUCLEOTIDE SEQUENCE</scope>
    <source>
        <strain evidence="1">E1834</strain>
    </source>
</reference>
<sequence>MIIFKLPILSPFTLALLSLVRDKGSIAGCIPSTRSHGTEVFEIATTSQVSEPRCNCQQNTIMELNTQMTINDVVVKFTHRGDNIGEGNFGLVIHAFDSDNNKCFALKASVIDEGNEHVVQRELDVLNYFNTLEEQHGFAARNHIIKMHEMYVGVKTRYK</sequence>
<organism evidence="1 2">
    <name type="scientific">Meloidogyne enterolobii</name>
    <name type="common">Root-knot nematode worm</name>
    <name type="synonym">Meloidogyne mayaguensis</name>
    <dbReference type="NCBI Taxonomy" id="390850"/>
    <lineage>
        <taxon>Eukaryota</taxon>
        <taxon>Metazoa</taxon>
        <taxon>Ecdysozoa</taxon>
        <taxon>Nematoda</taxon>
        <taxon>Chromadorea</taxon>
        <taxon>Rhabditida</taxon>
        <taxon>Tylenchina</taxon>
        <taxon>Tylenchomorpha</taxon>
        <taxon>Tylenchoidea</taxon>
        <taxon>Meloidogynidae</taxon>
        <taxon>Meloidogyninae</taxon>
        <taxon>Meloidogyne</taxon>
    </lineage>
</organism>
<name>A0ACB0ZQF1_MELEN</name>